<dbReference type="STRING" id="7370.A0A1I8MQE1"/>
<dbReference type="VEuPathDB" id="VectorBase:MDOMA2_018760"/>
<feature type="compositionally biased region" description="Basic and acidic residues" evidence="1">
    <location>
        <begin position="1142"/>
        <end position="1152"/>
    </location>
</feature>
<keyword evidence="2" id="KW-0732">Signal</keyword>
<feature type="domain" description="Chitin-binding type-2" evidence="3">
    <location>
        <begin position="76"/>
        <end position="144"/>
    </location>
</feature>
<reference evidence="4" key="1">
    <citation type="submission" date="2020-05" db="UniProtKB">
        <authorList>
            <consortium name="EnsemblMetazoa"/>
        </authorList>
    </citation>
    <scope>IDENTIFICATION</scope>
    <source>
        <strain evidence="4">Aabys</strain>
    </source>
</reference>
<protein>
    <submittedName>
        <fullName evidence="6">Fibrous sheath CABYR-binding protein isoform X1</fullName>
    </submittedName>
</protein>
<feature type="signal peptide" evidence="2">
    <location>
        <begin position="1"/>
        <end position="17"/>
    </location>
</feature>
<dbReference type="GO" id="GO:0005576">
    <property type="term" value="C:extracellular region"/>
    <property type="evidence" value="ECO:0007669"/>
    <property type="project" value="InterPro"/>
</dbReference>
<evidence type="ECO:0000313" key="5">
    <source>
        <dbReference type="Proteomes" id="UP001652621"/>
    </source>
</evidence>
<organism evidence="4">
    <name type="scientific">Musca domestica</name>
    <name type="common">House fly</name>
    <dbReference type="NCBI Taxonomy" id="7370"/>
    <lineage>
        <taxon>Eukaryota</taxon>
        <taxon>Metazoa</taxon>
        <taxon>Ecdysozoa</taxon>
        <taxon>Arthropoda</taxon>
        <taxon>Hexapoda</taxon>
        <taxon>Insecta</taxon>
        <taxon>Pterygota</taxon>
        <taxon>Neoptera</taxon>
        <taxon>Endopterygota</taxon>
        <taxon>Diptera</taxon>
        <taxon>Brachycera</taxon>
        <taxon>Muscomorpha</taxon>
        <taxon>Muscoidea</taxon>
        <taxon>Muscidae</taxon>
        <taxon>Musca</taxon>
    </lineage>
</organism>
<proteinExistence type="predicted"/>
<dbReference type="InterPro" id="IPR002557">
    <property type="entry name" value="Chitin-bd_dom"/>
</dbReference>
<dbReference type="eggNOG" id="ENOG502S5QE">
    <property type="taxonomic scope" value="Eukaryota"/>
</dbReference>
<dbReference type="AlphaFoldDB" id="A0A1I8MQE1"/>
<dbReference type="RefSeq" id="XP_005176583.2">
    <property type="nucleotide sequence ID" value="XM_005176526.3"/>
</dbReference>
<feature type="compositionally biased region" description="Low complexity" evidence="1">
    <location>
        <begin position="721"/>
        <end position="733"/>
    </location>
</feature>
<dbReference type="KEGG" id="mde:101896680"/>
<feature type="compositionally biased region" description="Polar residues" evidence="1">
    <location>
        <begin position="661"/>
        <end position="676"/>
    </location>
</feature>
<feature type="region of interest" description="Disordered" evidence="1">
    <location>
        <begin position="1142"/>
        <end position="1267"/>
    </location>
</feature>
<dbReference type="Pfam" id="PF01607">
    <property type="entry name" value="CBM_14"/>
    <property type="match status" value="1"/>
</dbReference>
<evidence type="ECO:0000313" key="6">
    <source>
        <dbReference type="RefSeq" id="XP_005176583.2"/>
    </source>
</evidence>
<dbReference type="PROSITE" id="PS50940">
    <property type="entry name" value="CHIT_BIND_II"/>
    <property type="match status" value="1"/>
</dbReference>
<feature type="region of interest" description="Disordered" evidence="1">
    <location>
        <begin position="992"/>
        <end position="1053"/>
    </location>
</feature>
<dbReference type="VEuPathDB" id="VectorBase:MDOA007383"/>
<dbReference type="InterPro" id="IPR052976">
    <property type="entry name" value="Scoloptoxin-like"/>
</dbReference>
<feature type="compositionally biased region" description="Acidic residues" evidence="1">
    <location>
        <begin position="793"/>
        <end position="807"/>
    </location>
</feature>
<feature type="chain" id="PRO_5044560729" evidence="2">
    <location>
        <begin position="18"/>
        <end position="1267"/>
    </location>
</feature>
<evidence type="ECO:0000256" key="1">
    <source>
        <dbReference type="SAM" id="MobiDB-lite"/>
    </source>
</evidence>
<feature type="region of interest" description="Disordered" evidence="1">
    <location>
        <begin position="1080"/>
        <end position="1122"/>
    </location>
</feature>
<feature type="region of interest" description="Disordered" evidence="1">
    <location>
        <begin position="950"/>
        <end position="978"/>
    </location>
</feature>
<dbReference type="EnsemblMetazoa" id="MDOA007383-RA">
    <property type="protein sequence ID" value="MDOA007383-PA"/>
    <property type="gene ID" value="MDOA007383"/>
</dbReference>
<dbReference type="PANTHER" id="PTHR22933">
    <property type="entry name" value="FI18007P1-RELATED"/>
    <property type="match status" value="1"/>
</dbReference>
<feature type="compositionally biased region" description="Acidic residues" evidence="1">
    <location>
        <begin position="1086"/>
        <end position="1098"/>
    </location>
</feature>
<dbReference type="Proteomes" id="UP001652621">
    <property type="component" value="Unplaced"/>
</dbReference>
<name>A0A1I8MQE1_MUSDO</name>
<feature type="compositionally biased region" description="Basic and acidic residues" evidence="1">
    <location>
        <begin position="569"/>
        <end position="578"/>
    </location>
</feature>
<feature type="compositionally biased region" description="Basic and acidic residues" evidence="1">
    <location>
        <begin position="1017"/>
        <end position="1031"/>
    </location>
</feature>
<reference evidence="6" key="2">
    <citation type="submission" date="2025-04" db="UniProtKB">
        <authorList>
            <consortium name="RefSeq"/>
        </authorList>
    </citation>
    <scope>IDENTIFICATION</scope>
    <source>
        <strain evidence="6">Aabys</strain>
    </source>
</reference>
<feature type="compositionally biased region" description="Low complexity" evidence="1">
    <location>
        <begin position="582"/>
        <end position="593"/>
    </location>
</feature>
<dbReference type="GO" id="GO:0008061">
    <property type="term" value="F:chitin binding"/>
    <property type="evidence" value="ECO:0007669"/>
    <property type="project" value="InterPro"/>
</dbReference>
<gene>
    <name evidence="4" type="primary">101896680</name>
    <name evidence="6" type="synonym">LOC101896680</name>
</gene>
<evidence type="ECO:0000313" key="4">
    <source>
        <dbReference type="EnsemblMetazoa" id="MDOA007383-PA"/>
    </source>
</evidence>
<dbReference type="SUPFAM" id="SSF57625">
    <property type="entry name" value="Invertebrate chitin-binding proteins"/>
    <property type="match status" value="1"/>
</dbReference>
<evidence type="ECO:0000256" key="2">
    <source>
        <dbReference type="SAM" id="SignalP"/>
    </source>
</evidence>
<dbReference type="OrthoDB" id="6407151at2759"/>
<evidence type="ECO:0000259" key="3">
    <source>
        <dbReference type="PROSITE" id="PS50940"/>
    </source>
</evidence>
<dbReference type="InterPro" id="IPR036508">
    <property type="entry name" value="Chitin-bd_dom_sf"/>
</dbReference>
<feature type="compositionally biased region" description="Low complexity" evidence="1">
    <location>
        <begin position="689"/>
        <end position="698"/>
    </location>
</feature>
<keyword evidence="5" id="KW-1185">Reference proteome</keyword>
<sequence length="1267" mass="139796">MWKFSVLLICLSGYCLAGPVGLKKNIPIGLQQRANDANTENNVMAAEAESPADMSLLSTLTLPSNATSIRADITDNFSCENKPYGYYADVENDCQIFHVCLPVTYADGKENTFRWSFICPEETVFSQDSFTCMRPEDMAISCEESLNYYELNRNFGMVQPEAEKENNEVAEAETQPEIAVQPVVIMPEPVQAVEQPIKTNRRKPGLSFAAQKKPAYPLRKVPQTQPEMTAIATEQQASENTEIAQEVQEDEIKPVVQKFSRRPVPVMSNSFKDKIQNAGKPENVNSLRADLFNQKRKRPTMFNKKPLEEAADEVTLVEDKVSEQSFSPLESAVPVTNTETQVADAEIEASQTQEVFVKPEEPQVESEKPVQVLEAFEEIPAVIAEVEEPAQVESEAVANNEDEVVAEVPAIELTQNEEEVHAEAPEDIQVQAEETKSNQDEKTEDETPVVPEPEEEVKTADETDNVAQTEEEEPAQEIAESNAEEESKTTQDSAVDAEEQKSAEEPQSAEETQSAEEVVPVVVEEEIQAAEDIKPAQENINAEEVQTSDEVASASAETQVAEEDVPVADSKDEVKSADEEVAVSSETAEETVVNAEDAKSTEDVQTVEGEQVADEIQTAEEPQAEEEPQAVEEPKAVEEIQPAEEDQPVKEAQAAEEVQTSDEVQTAVETQNSEETQTVDELPVVANMEQAAAASEETQTSEEVKSVPENVIVEEDQEADVAPVAEETQAVETVAEDEVKESEPTVVKSENNEEPLASEENSPALEQSEVVPEEEVAEEIKPVIESETQELQAEAEEVNPVQEEEEAQDVHTPEIVAEESSMPEDVKSEESEASPLKENVNEDAKSTLPAQDKPSEPAIFEENSEEIAAAPVAQTIEEMEAEKPVEAPESMPATDEMTVQDPMVEQMLEESNADETKKQSIGGFKPVDPAMAAEAEQLIADFINTLRRNDFTNEKPGMPMGMPIPAADFAPEPEQVSEEDINKVLAAQEILEQADNAAEEMKSEDQPQIFEAQSASEEDKSVDNEEETRPDVEEEKETSFLKSTEVQGINAAEEEEKPVMLPVTVPELIMSHVPQQIPVEIVASPVEDEPQQQEEQENASDNVDSEMPATNEEEQNEKEEQAVFMGGYKPLSIDDIVELVKERLDQKPKDDMETPMQLEQVLGEAKPNAEEPSGVEESDSAAEQHANESQQQSEEEIVMPIYHRSTEPLKVDAAVQTNSHEESAAAVEAAEAPSTQDKSNRSLRSRSMLNAKLDPRKRRFLFRSDES</sequence>
<accession>A0A1I8MQE1</accession>
<feature type="compositionally biased region" description="Polar residues" evidence="1">
    <location>
        <begin position="538"/>
        <end position="558"/>
    </location>
</feature>
<dbReference type="GeneID" id="101896680"/>
<dbReference type="PANTHER" id="PTHR22933:SF43">
    <property type="entry name" value="LP10131P"/>
    <property type="match status" value="1"/>
</dbReference>
<feature type="compositionally biased region" description="Acidic residues" evidence="1">
    <location>
        <begin position="442"/>
        <end position="455"/>
    </location>
</feature>
<feature type="region of interest" description="Disordered" evidence="1">
    <location>
        <begin position="393"/>
        <end position="863"/>
    </location>
</feature>